<organism evidence="1 3">
    <name type="scientific">Levilactobacillus spicheri</name>
    <dbReference type="NCBI Taxonomy" id="216463"/>
    <lineage>
        <taxon>Bacteria</taxon>
        <taxon>Bacillati</taxon>
        <taxon>Bacillota</taxon>
        <taxon>Bacilli</taxon>
        <taxon>Lactobacillales</taxon>
        <taxon>Lactobacillaceae</taxon>
        <taxon>Levilactobacillus</taxon>
    </lineage>
</organism>
<dbReference type="EMBL" id="JZCR01000014">
    <property type="protein sequence ID" value="KJW12836.1"/>
    <property type="molecule type" value="Genomic_DNA"/>
</dbReference>
<comment type="caution">
    <text evidence="1">The sequence shown here is derived from an EMBL/GenBank/DDBJ whole genome shotgun (WGS) entry which is preliminary data.</text>
</comment>
<reference evidence="1 3" key="1">
    <citation type="submission" date="2015-03" db="EMBL/GenBank/DDBJ databases">
        <authorList>
            <person name="Zheng J."/>
            <person name="Ganezle M."/>
        </authorList>
    </citation>
    <scope>NUCLEOTIDE SEQUENCE [LARGE SCALE GENOMIC DNA]</scope>
    <source>
        <strain evidence="1 3">LP38</strain>
    </source>
</reference>
<sequence length="59" mass="7086">MFNYPLDSDYMTFEEYLTRLRKDLNNPDFAVLDDRAAESEEEYQVKLALFKKVLKKDCD</sequence>
<evidence type="ECO:0000313" key="3">
    <source>
        <dbReference type="Proteomes" id="UP000033491"/>
    </source>
</evidence>
<proteinExistence type="predicted"/>
<dbReference type="EMBL" id="JZCR01000006">
    <property type="protein sequence ID" value="KJW13617.1"/>
    <property type="molecule type" value="Genomic_DNA"/>
</dbReference>
<name>A0A0F3RS78_9LACO</name>
<evidence type="ECO:0000313" key="2">
    <source>
        <dbReference type="EMBL" id="KJW13617.1"/>
    </source>
</evidence>
<dbReference type="AlphaFoldDB" id="A0A0F3RS78"/>
<dbReference type="STRING" id="216463.VC81_03960"/>
<gene>
    <name evidence="2" type="ORF">VC81_03960</name>
    <name evidence="1" type="ORF">VC81_06150</name>
</gene>
<dbReference type="PATRIC" id="fig|216463.3.peg.2625"/>
<protein>
    <submittedName>
        <fullName evidence="1">Uncharacterized protein</fullName>
    </submittedName>
</protein>
<dbReference type="Proteomes" id="UP000033491">
    <property type="component" value="Unassembled WGS sequence"/>
</dbReference>
<evidence type="ECO:0000313" key="1">
    <source>
        <dbReference type="EMBL" id="KJW12836.1"/>
    </source>
</evidence>
<accession>A0A0F3RS78</accession>